<protein>
    <submittedName>
        <fullName evidence="1">Uncharacterized protein</fullName>
    </submittedName>
</protein>
<evidence type="ECO:0000313" key="2">
    <source>
        <dbReference type="Proteomes" id="UP001501671"/>
    </source>
</evidence>
<comment type="caution">
    <text evidence="1">The sequence shown here is derived from an EMBL/GenBank/DDBJ whole genome shotgun (WGS) entry which is preliminary data.</text>
</comment>
<gene>
    <name evidence="1" type="ORF">GCM10023144_07570</name>
</gene>
<name>A0ABP8GJ29_9BURK</name>
<accession>A0ABP8GJ29</accession>
<evidence type="ECO:0000313" key="1">
    <source>
        <dbReference type="EMBL" id="GAA4325321.1"/>
    </source>
</evidence>
<keyword evidence="2" id="KW-1185">Reference proteome</keyword>
<reference evidence="2" key="1">
    <citation type="journal article" date="2019" name="Int. J. Syst. Evol. Microbiol.">
        <title>The Global Catalogue of Microorganisms (GCM) 10K type strain sequencing project: providing services to taxonomists for standard genome sequencing and annotation.</title>
        <authorList>
            <consortium name="The Broad Institute Genomics Platform"/>
            <consortium name="The Broad Institute Genome Sequencing Center for Infectious Disease"/>
            <person name="Wu L."/>
            <person name="Ma J."/>
        </authorList>
    </citation>
    <scope>NUCLEOTIDE SEQUENCE [LARGE SCALE GENOMIC DNA]</scope>
    <source>
        <strain evidence="2">JCM 17666</strain>
    </source>
</reference>
<dbReference type="Proteomes" id="UP001501671">
    <property type="component" value="Unassembled WGS sequence"/>
</dbReference>
<organism evidence="1 2">
    <name type="scientific">Pigmentiphaga soli</name>
    <dbReference type="NCBI Taxonomy" id="1007095"/>
    <lineage>
        <taxon>Bacteria</taxon>
        <taxon>Pseudomonadati</taxon>
        <taxon>Pseudomonadota</taxon>
        <taxon>Betaproteobacteria</taxon>
        <taxon>Burkholderiales</taxon>
        <taxon>Alcaligenaceae</taxon>
        <taxon>Pigmentiphaga</taxon>
    </lineage>
</organism>
<sequence>MIARLRRDMAEEHRQQDIKTLIWKKKLSATERMIQRDYDGRKCMTTLPVCHHRQKHDVAFTSLKGTRILPLERARHG</sequence>
<dbReference type="EMBL" id="BAABFO010000002">
    <property type="protein sequence ID" value="GAA4325321.1"/>
    <property type="molecule type" value="Genomic_DNA"/>
</dbReference>
<proteinExistence type="predicted"/>